<dbReference type="GO" id="GO:0033065">
    <property type="term" value="C:Rad51C-XRCC3 complex"/>
    <property type="evidence" value="ECO:0007669"/>
    <property type="project" value="TreeGrafter"/>
</dbReference>
<dbReference type="InterPro" id="IPR013632">
    <property type="entry name" value="Rad51_C"/>
</dbReference>
<dbReference type="InterPro" id="IPR020588">
    <property type="entry name" value="RecA_ATP-bd"/>
</dbReference>
<feature type="domain" description="RecA family profile 1" evidence="1">
    <location>
        <begin position="1"/>
        <end position="105"/>
    </location>
</feature>
<organism evidence="2 3">
    <name type="scientific">Acanthosepion pharaonis</name>
    <name type="common">Pharaoh cuttlefish</name>
    <name type="synonym">Sepia pharaonis</name>
    <dbReference type="NCBI Taxonomy" id="158019"/>
    <lineage>
        <taxon>Eukaryota</taxon>
        <taxon>Metazoa</taxon>
        <taxon>Spiralia</taxon>
        <taxon>Lophotrochozoa</taxon>
        <taxon>Mollusca</taxon>
        <taxon>Cephalopoda</taxon>
        <taxon>Coleoidea</taxon>
        <taxon>Decapodiformes</taxon>
        <taxon>Sepiida</taxon>
        <taxon>Sepiina</taxon>
        <taxon>Sepiidae</taxon>
        <taxon>Acanthosepion</taxon>
    </lineage>
</organism>
<evidence type="ECO:0000313" key="3">
    <source>
        <dbReference type="Proteomes" id="UP000597762"/>
    </source>
</evidence>
<comment type="caution">
    <text evidence="2">The sequence shown here is derived from an EMBL/GenBank/DDBJ whole genome shotgun (WGS) entry which is preliminary data.</text>
</comment>
<protein>
    <submittedName>
        <fullName evidence="2">XRCC3</fullName>
    </submittedName>
</protein>
<dbReference type="SUPFAM" id="SSF52540">
    <property type="entry name" value="P-loop containing nucleoside triphosphate hydrolases"/>
    <property type="match status" value="1"/>
</dbReference>
<sequence>MIESKQMNEVLKGLWKDGSQPGDHIYVEHIADVEGLIGYLQRKLPALMKKAKVRLVVVDSIAALFRCEYSAHESVARAKQLSIIARELHQLYTKHNIPVICVNQVTASMKKKTENVPALGLSWANHVTTRILLSRTNQIAPPETLSVPTKQSSTSHMLRYLEVKFAPHLPMMTLPYCINKSGVQGLSCQL</sequence>
<evidence type="ECO:0000259" key="1">
    <source>
        <dbReference type="PROSITE" id="PS50162"/>
    </source>
</evidence>
<proteinExistence type="predicted"/>
<dbReference type="GO" id="GO:0000722">
    <property type="term" value="P:telomere maintenance via recombination"/>
    <property type="evidence" value="ECO:0007669"/>
    <property type="project" value="TreeGrafter"/>
</dbReference>
<dbReference type="Proteomes" id="UP000597762">
    <property type="component" value="Unassembled WGS sequence"/>
</dbReference>
<evidence type="ECO:0000313" key="2">
    <source>
        <dbReference type="EMBL" id="CAE1244580.1"/>
    </source>
</evidence>
<dbReference type="AlphaFoldDB" id="A0A812BPD7"/>
<keyword evidence="3" id="KW-1185">Reference proteome</keyword>
<dbReference type="InterPro" id="IPR027417">
    <property type="entry name" value="P-loop_NTPase"/>
</dbReference>
<reference evidence="2" key="1">
    <citation type="submission" date="2021-01" db="EMBL/GenBank/DDBJ databases">
        <authorList>
            <person name="Li R."/>
            <person name="Bekaert M."/>
        </authorList>
    </citation>
    <scope>NUCLEOTIDE SEQUENCE</scope>
    <source>
        <strain evidence="2">Farmed</strain>
    </source>
</reference>
<gene>
    <name evidence="2" type="ORF">SPHA_24341</name>
</gene>
<dbReference type="PROSITE" id="PS50162">
    <property type="entry name" value="RECA_2"/>
    <property type="match status" value="1"/>
</dbReference>
<dbReference type="GO" id="GO:0071140">
    <property type="term" value="P:resolution of mitotic recombination intermediates"/>
    <property type="evidence" value="ECO:0007669"/>
    <property type="project" value="TreeGrafter"/>
</dbReference>
<dbReference type="Gene3D" id="3.40.50.300">
    <property type="entry name" value="P-loop containing nucleotide triphosphate hydrolases"/>
    <property type="match status" value="1"/>
</dbReference>
<dbReference type="GO" id="GO:0005657">
    <property type="term" value="C:replication fork"/>
    <property type="evidence" value="ECO:0007669"/>
    <property type="project" value="TreeGrafter"/>
</dbReference>
<accession>A0A812BPD7</accession>
<dbReference type="Pfam" id="PF08423">
    <property type="entry name" value="Rad51"/>
    <property type="match status" value="1"/>
</dbReference>
<dbReference type="GO" id="GO:0090656">
    <property type="term" value="P:t-circle formation"/>
    <property type="evidence" value="ECO:0007669"/>
    <property type="project" value="TreeGrafter"/>
</dbReference>
<dbReference type="GO" id="GO:0140664">
    <property type="term" value="F:ATP-dependent DNA damage sensor activity"/>
    <property type="evidence" value="ECO:0007669"/>
    <property type="project" value="InterPro"/>
</dbReference>
<name>A0A812BPD7_ACAPH</name>
<dbReference type="PANTHER" id="PTHR46487">
    <property type="entry name" value="DNA REPAIR PROTEIN XRCC3"/>
    <property type="match status" value="1"/>
</dbReference>
<dbReference type="PANTHER" id="PTHR46487:SF1">
    <property type="entry name" value="DNA REPAIR PROTEIN XRCC3"/>
    <property type="match status" value="1"/>
</dbReference>
<dbReference type="GO" id="GO:0000400">
    <property type="term" value="F:four-way junction DNA binding"/>
    <property type="evidence" value="ECO:0007669"/>
    <property type="project" value="TreeGrafter"/>
</dbReference>
<dbReference type="EMBL" id="CAHIKZ030000907">
    <property type="protein sequence ID" value="CAE1244580.1"/>
    <property type="molecule type" value="Genomic_DNA"/>
</dbReference>
<dbReference type="OrthoDB" id="1861185at2759"/>
<dbReference type="GO" id="GO:0005524">
    <property type="term" value="F:ATP binding"/>
    <property type="evidence" value="ECO:0007669"/>
    <property type="project" value="InterPro"/>
</dbReference>
<dbReference type="GO" id="GO:0045003">
    <property type="term" value="P:double-strand break repair via synthesis-dependent strand annealing"/>
    <property type="evidence" value="ECO:0007669"/>
    <property type="project" value="TreeGrafter"/>
</dbReference>